<feature type="compositionally biased region" description="Basic and acidic residues" evidence="1">
    <location>
        <begin position="9"/>
        <end position="20"/>
    </location>
</feature>
<feature type="region of interest" description="Disordered" evidence="1">
    <location>
        <begin position="1"/>
        <end position="20"/>
    </location>
</feature>
<evidence type="ECO:0000256" key="1">
    <source>
        <dbReference type="SAM" id="MobiDB-lite"/>
    </source>
</evidence>
<evidence type="ECO:0000313" key="3">
    <source>
        <dbReference type="EMBL" id="QJI03120.1"/>
    </source>
</evidence>
<organism evidence="3">
    <name type="scientific">viral metagenome</name>
    <dbReference type="NCBI Taxonomy" id="1070528"/>
    <lineage>
        <taxon>unclassified sequences</taxon>
        <taxon>metagenomes</taxon>
        <taxon>organismal metagenomes</taxon>
    </lineage>
</organism>
<protein>
    <submittedName>
        <fullName evidence="3">Uncharacterized protein</fullName>
    </submittedName>
</protein>
<name>A0A6M3XYX2_9ZZZZ</name>
<dbReference type="EMBL" id="MT143384">
    <property type="protein sequence ID" value="QJA96271.1"/>
    <property type="molecule type" value="Genomic_DNA"/>
</dbReference>
<evidence type="ECO:0000313" key="2">
    <source>
        <dbReference type="EMBL" id="QJA96271.1"/>
    </source>
</evidence>
<dbReference type="AlphaFoldDB" id="A0A6M3XYX2"/>
<sequence>MFPPIRQPVTRDDHGRKGETGEMRCCKLKDLHRHPVTCNNPATVVIWVMVKGTVTLVTLCQECLP</sequence>
<accession>A0A6M3XYX2</accession>
<gene>
    <name evidence="2" type="ORF">MM415B04874_0008</name>
    <name evidence="3" type="ORF">TM448B04103_0013</name>
</gene>
<dbReference type="EMBL" id="MT145059">
    <property type="protein sequence ID" value="QJI03120.1"/>
    <property type="molecule type" value="Genomic_DNA"/>
</dbReference>
<proteinExistence type="predicted"/>
<reference evidence="3" key="1">
    <citation type="submission" date="2020-03" db="EMBL/GenBank/DDBJ databases">
        <title>The deep terrestrial virosphere.</title>
        <authorList>
            <person name="Holmfeldt K."/>
            <person name="Nilsson E."/>
            <person name="Simone D."/>
            <person name="Lopez-Fernandez M."/>
            <person name="Wu X."/>
            <person name="de Brujin I."/>
            <person name="Lundin D."/>
            <person name="Andersson A."/>
            <person name="Bertilsson S."/>
            <person name="Dopson M."/>
        </authorList>
    </citation>
    <scope>NUCLEOTIDE SEQUENCE</scope>
    <source>
        <strain evidence="2">MM415B04874</strain>
        <strain evidence="3">TM448B04103</strain>
    </source>
</reference>